<keyword evidence="2" id="KW-1185">Reference proteome</keyword>
<proteinExistence type="predicted"/>
<evidence type="ECO:0000313" key="1">
    <source>
        <dbReference type="EMBL" id="KAJ7527845.1"/>
    </source>
</evidence>
<comment type="caution">
    <text evidence="1">The sequence shown here is derived from an EMBL/GenBank/DDBJ whole genome shotgun (WGS) entry which is preliminary data.</text>
</comment>
<gene>
    <name evidence="1" type="ORF">O6H91_16G074200</name>
</gene>
<name>A0ACC2BDQ0_DIPCM</name>
<reference evidence="2" key="1">
    <citation type="journal article" date="2024" name="Proc. Natl. Acad. Sci. U.S.A.">
        <title>Extraordinary preservation of gene collinearity over three hundred million years revealed in homosporous lycophytes.</title>
        <authorList>
            <person name="Li C."/>
            <person name="Wickell D."/>
            <person name="Kuo L.Y."/>
            <person name="Chen X."/>
            <person name="Nie B."/>
            <person name="Liao X."/>
            <person name="Peng D."/>
            <person name="Ji J."/>
            <person name="Jenkins J."/>
            <person name="Williams M."/>
            <person name="Shu S."/>
            <person name="Plott C."/>
            <person name="Barry K."/>
            <person name="Rajasekar S."/>
            <person name="Grimwood J."/>
            <person name="Han X."/>
            <person name="Sun S."/>
            <person name="Hou Z."/>
            <person name="He W."/>
            <person name="Dai G."/>
            <person name="Sun C."/>
            <person name="Schmutz J."/>
            <person name="Leebens-Mack J.H."/>
            <person name="Li F.W."/>
            <person name="Wang L."/>
        </authorList>
    </citation>
    <scope>NUCLEOTIDE SEQUENCE [LARGE SCALE GENOMIC DNA]</scope>
    <source>
        <strain evidence="2">cv. PW_Plant_1</strain>
    </source>
</reference>
<dbReference type="EMBL" id="CM055107">
    <property type="protein sequence ID" value="KAJ7527845.1"/>
    <property type="molecule type" value="Genomic_DNA"/>
</dbReference>
<dbReference type="Proteomes" id="UP001162992">
    <property type="component" value="Chromosome 16"/>
</dbReference>
<sequence>MSARCTTFMSPVHCLAQNTGYPMETYACPYYSPQQLQVMNQEMLRSSNTFSLSGFLNFPGASSSSDYEEAGLDYEWKESAMCSITDNALAMESDRSSMEFMLDLVRSPEGMEFCGSKDALSDSLGMFEENLRDACFPGVGGGSNKATVSATYRLFSRGVETSLNSAGDSLFRQIDFSLPVQDFKSVRSAGCSTSLNSPAAAAANSPESKNSIVEPCSVLDLAISPEVFSQSGHHHQELIAAAKGPIMLGAYCEMPSQRSVSLDVCPFRPSSDIVVLSPAACSSLPSPVDAWAEPLLYRPELKPDVVVSAGEEKTVIVSDSCSDHNQSGSDEQSASAIGSPAAELSCDSRQEGCFTELQRDKINQEEIGMELVNLLLACGEAVSNKNLSLVNPLIARLGELASPDGSSMQRVAAYFTEGLACRISRTWPQIYEPLPFELEIYYDDDYLAAFHILNHVCPYIKFAHFTANDVFVQAFEGEERVHIIDFDIKQGLQWPALFQSLAVRPGGPPAHVRITGIGECREDVQETGARLAEFAESLNLPFEFHAVIDKLEDVRLWMLHVKDKESVAVNCIMQLHKTLHDSGNGIEEIFDLIKSTKPKVVALVEQEANHNGPTFQSRFLEALNYYAAIFDSLDSCLPPTSDARLKVEQLFAQEIRNILACEGTKRVVRHEKIERWSNLMIQAGFDHITIKPQTITQARLLLEMFSCKNYTLKEMKGSLMLGWQDKFLYSASAWSPKH</sequence>
<organism evidence="1 2">
    <name type="scientific">Diphasiastrum complanatum</name>
    <name type="common">Issler's clubmoss</name>
    <name type="synonym">Lycopodium complanatum</name>
    <dbReference type="NCBI Taxonomy" id="34168"/>
    <lineage>
        <taxon>Eukaryota</taxon>
        <taxon>Viridiplantae</taxon>
        <taxon>Streptophyta</taxon>
        <taxon>Embryophyta</taxon>
        <taxon>Tracheophyta</taxon>
        <taxon>Lycopodiopsida</taxon>
        <taxon>Lycopodiales</taxon>
        <taxon>Lycopodiaceae</taxon>
        <taxon>Lycopodioideae</taxon>
        <taxon>Diphasiastrum</taxon>
    </lineage>
</organism>
<accession>A0ACC2BDQ0</accession>
<evidence type="ECO:0000313" key="2">
    <source>
        <dbReference type="Proteomes" id="UP001162992"/>
    </source>
</evidence>
<protein>
    <submittedName>
        <fullName evidence="1">Uncharacterized protein</fullName>
    </submittedName>
</protein>